<gene>
    <name evidence="2" type="ORF">SAMN04490248_1627</name>
</gene>
<dbReference type="Proteomes" id="UP000198893">
    <property type="component" value="Unassembled WGS sequence"/>
</dbReference>
<dbReference type="Pfam" id="PF06048">
    <property type="entry name" value="DUF927"/>
    <property type="match status" value="1"/>
</dbReference>
<evidence type="ECO:0000259" key="1">
    <source>
        <dbReference type="Pfam" id="PF06048"/>
    </source>
</evidence>
<evidence type="ECO:0000313" key="2">
    <source>
        <dbReference type="EMBL" id="SEP26903.1"/>
    </source>
</evidence>
<dbReference type="InterPro" id="IPR009270">
    <property type="entry name" value="DUF927"/>
</dbReference>
<keyword evidence="3" id="KW-1185">Reference proteome</keyword>
<dbReference type="STRING" id="569882.SAMN04490248_1627"/>
<proteinExistence type="predicted"/>
<organism evidence="2 3">
    <name type="scientific">Salinihabitans flavidus</name>
    <dbReference type="NCBI Taxonomy" id="569882"/>
    <lineage>
        <taxon>Bacteria</taxon>
        <taxon>Pseudomonadati</taxon>
        <taxon>Pseudomonadota</taxon>
        <taxon>Alphaproteobacteria</taxon>
        <taxon>Rhodobacterales</taxon>
        <taxon>Roseobacteraceae</taxon>
        <taxon>Salinihabitans</taxon>
    </lineage>
</organism>
<sequence length="383" mass="42008">MMLAVSHAFTGPLLSILGQTGSGFHLRGVSSRGKSTIQYVATSVWGARALLQSWNGTPSGFEGVATAFNDTFLNIEELHKADPRMVGDIVYMLANGQGRLRAKSNGSPQTPQRWRVPVLSSGEVSLEEHMASVGRKIYAGQDLRLINLEADSRAEGAFDVLHGSENSKVFAERVDHACLENCGHAGPIFVEKLMRATDKVGNWRTNIDIFCRSVGKKADVSPGDGQVHRVLKRFALAALAGELATQAGLTGWPKGAARDVAQEMFLTWFEHRDGTTNKEIESAVQRTKDYTSKHLDRFQTIGTTGHDPVDGWRDQEWFYIRPECWKAMHGENNPSEMARLHSEGGFLKTQSGGGFQVRMGRNSPGRPRVYAIRATALVAANEA</sequence>
<accession>A0A1H8WHB1</accession>
<reference evidence="2 3" key="1">
    <citation type="submission" date="2016-10" db="EMBL/GenBank/DDBJ databases">
        <authorList>
            <person name="de Groot N.N."/>
        </authorList>
    </citation>
    <scope>NUCLEOTIDE SEQUENCE [LARGE SCALE GENOMIC DNA]</scope>
    <source>
        <strain evidence="2 3">DSM 27842</strain>
    </source>
</reference>
<dbReference type="AlphaFoldDB" id="A0A1H8WHB1"/>
<name>A0A1H8WHB1_9RHOB</name>
<protein>
    <recommendedName>
        <fullName evidence="1">DUF927 domain-containing protein</fullName>
    </recommendedName>
</protein>
<feature type="domain" description="DUF927" evidence="1">
    <location>
        <begin position="2"/>
        <end position="112"/>
    </location>
</feature>
<evidence type="ECO:0000313" key="3">
    <source>
        <dbReference type="Proteomes" id="UP000198893"/>
    </source>
</evidence>
<dbReference type="EMBL" id="FODS01000062">
    <property type="protein sequence ID" value="SEP26903.1"/>
    <property type="molecule type" value="Genomic_DNA"/>
</dbReference>